<organism evidence="4">
    <name type="scientific">Thermorudis peleae</name>
    <dbReference type="NCBI Taxonomy" id="1382356"/>
    <lineage>
        <taxon>Bacteria</taxon>
        <taxon>Pseudomonadati</taxon>
        <taxon>Thermomicrobiota</taxon>
        <taxon>Thermomicrobia</taxon>
        <taxon>Thermomicrobia incertae sedis</taxon>
        <taxon>Thermorudis</taxon>
    </lineage>
</organism>
<reference evidence="4" key="1">
    <citation type="journal article" date="2020" name="mSystems">
        <title>Genome- and Community-Level Interaction Insights into Carbon Utilization and Element Cycling Functions of Hydrothermarchaeota in Hydrothermal Sediment.</title>
        <authorList>
            <person name="Zhou Z."/>
            <person name="Liu Y."/>
            <person name="Xu W."/>
            <person name="Pan J."/>
            <person name="Luo Z.H."/>
            <person name="Li M."/>
        </authorList>
    </citation>
    <scope>NUCLEOTIDE SEQUENCE [LARGE SCALE GENOMIC DNA]</scope>
    <source>
        <strain evidence="4">SpSt-210</strain>
    </source>
</reference>
<sequence>MRRLRIGVIGAGTIAQSAHLPAIRRLADELELVAIADVRAEVAADAARRFGAEAWYVDYRELIARPDIDLVDICTPEFLHCEQAVAAAEAGKHVLCEKPMASTLQEADAMIAAARRNGVKLMIGHSRRFTRRYQEVARLIREGAVGAVRLVRENERRPRAMYGGLELQVSHWAPEGSRPWLASAAYSQGAALTNAVHETDLARWFTGSEALSIYAAARVTEPGGEVPDFLTYVVTFASGAIAAAEIVNQLPAGYPYYHMLEVVGTDGMIRATDPPMSPMEIWRADGMAYPLNFSHLLHVDDAYLQEIAAFTRCVREDSEPPLDPWDARQALALSIAAVRSSQLGQPVTLAAVEAEGKGLQGA</sequence>
<dbReference type="SUPFAM" id="SSF55347">
    <property type="entry name" value="Glyceraldehyde-3-phosphate dehydrogenase-like, C-terminal domain"/>
    <property type="match status" value="1"/>
</dbReference>
<dbReference type="EMBL" id="DSIY01000068">
    <property type="protein sequence ID" value="HEG90415.1"/>
    <property type="molecule type" value="Genomic_DNA"/>
</dbReference>
<feature type="domain" description="GFO/IDH/MocA-like oxidoreductase" evidence="3">
    <location>
        <begin position="133"/>
        <end position="270"/>
    </location>
</feature>
<feature type="domain" description="Gfo/Idh/MocA-like oxidoreductase N-terminal" evidence="2">
    <location>
        <begin position="4"/>
        <end position="125"/>
    </location>
</feature>
<dbReference type="GO" id="GO:0016491">
    <property type="term" value="F:oxidoreductase activity"/>
    <property type="evidence" value="ECO:0007669"/>
    <property type="project" value="UniProtKB-KW"/>
</dbReference>
<evidence type="ECO:0000313" key="4">
    <source>
        <dbReference type="EMBL" id="HEG90415.1"/>
    </source>
</evidence>
<evidence type="ECO:0000256" key="1">
    <source>
        <dbReference type="ARBA" id="ARBA00023002"/>
    </source>
</evidence>
<accession>A0A831X7Q4</accession>
<dbReference type="InterPro" id="IPR050463">
    <property type="entry name" value="Gfo/Idh/MocA_oxidrdct_glycsds"/>
</dbReference>
<dbReference type="InterPro" id="IPR036291">
    <property type="entry name" value="NAD(P)-bd_dom_sf"/>
</dbReference>
<dbReference type="GO" id="GO:0000166">
    <property type="term" value="F:nucleotide binding"/>
    <property type="evidence" value="ECO:0007669"/>
    <property type="project" value="InterPro"/>
</dbReference>
<evidence type="ECO:0000259" key="3">
    <source>
        <dbReference type="Pfam" id="PF22725"/>
    </source>
</evidence>
<dbReference type="SUPFAM" id="SSF51735">
    <property type="entry name" value="NAD(P)-binding Rossmann-fold domains"/>
    <property type="match status" value="1"/>
</dbReference>
<dbReference type="PANTHER" id="PTHR43818:SF11">
    <property type="entry name" value="BCDNA.GH03377"/>
    <property type="match status" value="1"/>
</dbReference>
<dbReference type="Pfam" id="PF01408">
    <property type="entry name" value="GFO_IDH_MocA"/>
    <property type="match status" value="1"/>
</dbReference>
<gene>
    <name evidence="4" type="ORF">ENP34_03090</name>
</gene>
<dbReference type="InterPro" id="IPR055170">
    <property type="entry name" value="GFO_IDH_MocA-like_dom"/>
</dbReference>
<keyword evidence="1" id="KW-0560">Oxidoreductase</keyword>
<dbReference type="InterPro" id="IPR000683">
    <property type="entry name" value="Gfo/Idh/MocA-like_OxRdtase_N"/>
</dbReference>
<dbReference type="PANTHER" id="PTHR43818">
    <property type="entry name" value="BCDNA.GH03377"/>
    <property type="match status" value="1"/>
</dbReference>
<name>A0A831X7Q4_9BACT</name>
<comment type="caution">
    <text evidence="4">The sequence shown here is derived from an EMBL/GenBank/DDBJ whole genome shotgun (WGS) entry which is preliminary data.</text>
</comment>
<proteinExistence type="predicted"/>
<dbReference type="Pfam" id="PF22725">
    <property type="entry name" value="GFO_IDH_MocA_C3"/>
    <property type="match status" value="1"/>
</dbReference>
<dbReference type="Gene3D" id="3.40.50.720">
    <property type="entry name" value="NAD(P)-binding Rossmann-like Domain"/>
    <property type="match status" value="1"/>
</dbReference>
<dbReference type="Gene3D" id="3.30.360.10">
    <property type="entry name" value="Dihydrodipicolinate Reductase, domain 2"/>
    <property type="match status" value="1"/>
</dbReference>
<protein>
    <submittedName>
        <fullName evidence="4">Gfo/Idh/MocA family oxidoreductase</fullName>
    </submittedName>
</protein>
<dbReference type="AlphaFoldDB" id="A0A831X7Q4"/>
<evidence type="ECO:0000259" key="2">
    <source>
        <dbReference type="Pfam" id="PF01408"/>
    </source>
</evidence>